<feature type="compositionally biased region" description="Basic residues" evidence="1">
    <location>
        <begin position="115"/>
        <end position="124"/>
    </location>
</feature>
<dbReference type="Proteomes" id="UP000800041">
    <property type="component" value="Unassembled WGS sequence"/>
</dbReference>
<accession>A0A6G1H8B5</accession>
<protein>
    <recommendedName>
        <fullName evidence="4">Vegetative cell wall protein gp1</fullName>
    </recommendedName>
</protein>
<organism evidence="2 3">
    <name type="scientific">Aulographum hederae CBS 113979</name>
    <dbReference type="NCBI Taxonomy" id="1176131"/>
    <lineage>
        <taxon>Eukaryota</taxon>
        <taxon>Fungi</taxon>
        <taxon>Dikarya</taxon>
        <taxon>Ascomycota</taxon>
        <taxon>Pezizomycotina</taxon>
        <taxon>Dothideomycetes</taxon>
        <taxon>Pleosporomycetidae</taxon>
        <taxon>Aulographales</taxon>
        <taxon>Aulographaceae</taxon>
    </lineage>
</organism>
<gene>
    <name evidence="2" type="ORF">K402DRAFT_418591</name>
</gene>
<evidence type="ECO:0008006" key="4">
    <source>
        <dbReference type="Google" id="ProtNLM"/>
    </source>
</evidence>
<name>A0A6G1H8B5_9PEZI</name>
<dbReference type="EMBL" id="ML977145">
    <property type="protein sequence ID" value="KAF1989297.1"/>
    <property type="molecule type" value="Genomic_DNA"/>
</dbReference>
<feature type="compositionally biased region" description="Basic and acidic residues" evidence="1">
    <location>
        <begin position="76"/>
        <end position="86"/>
    </location>
</feature>
<keyword evidence="3" id="KW-1185">Reference proteome</keyword>
<dbReference type="OrthoDB" id="5398854at2759"/>
<feature type="region of interest" description="Disordered" evidence="1">
    <location>
        <begin position="179"/>
        <end position="209"/>
    </location>
</feature>
<sequence>MPPGYGPGFDAPPTAAHYNRYNVPFQTPSPRGSPKVHHRRASQDPAAFYARANPPPPQFTRYNSSPAPGSGYYAHQRPDYVSDHHHGAGGATKQQQQQQQQHHRSWVPADSIPKHSSKKHHTKTKTTYAFWDDGEQAYQYRTPPPPYEPFGQPAYHTHEKVPIYTEAEPTPAAAYRAHTRRASYAGPRASPQKPKTTSTKRPATARRQATDADALRAGIPSGFAFKNWDPDSEPILLLGSVFDANSLGKWIYDWTVFYYGPATPMSDVAGALWLDLIQLAGKVKRADETMTRIRRADSRELVEEFIDSGERLWIRFKKILKVCEDYMWKAAQKESGEKKPAQMGKGSGCEFVRSIFGRDRELEKVEKLMSAITLWSKRFDANCDEILRNPSA</sequence>
<evidence type="ECO:0000313" key="3">
    <source>
        <dbReference type="Proteomes" id="UP000800041"/>
    </source>
</evidence>
<reference evidence="2" key="1">
    <citation type="journal article" date="2020" name="Stud. Mycol.">
        <title>101 Dothideomycetes genomes: a test case for predicting lifestyles and emergence of pathogens.</title>
        <authorList>
            <person name="Haridas S."/>
            <person name="Albert R."/>
            <person name="Binder M."/>
            <person name="Bloem J."/>
            <person name="Labutti K."/>
            <person name="Salamov A."/>
            <person name="Andreopoulos B."/>
            <person name="Baker S."/>
            <person name="Barry K."/>
            <person name="Bills G."/>
            <person name="Bluhm B."/>
            <person name="Cannon C."/>
            <person name="Castanera R."/>
            <person name="Culley D."/>
            <person name="Daum C."/>
            <person name="Ezra D."/>
            <person name="Gonzalez J."/>
            <person name="Henrissat B."/>
            <person name="Kuo A."/>
            <person name="Liang C."/>
            <person name="Lipzen A."/>
            <person name="Lutzoni F."/>
            <person name="Magnuson J."/>
            <person name="Mondo S."/>
            <person name="Nolan M."/>
            <person name="Ohm R."/>
            <person name="Pangilinan J."/>
            <person name="Park H.-J."/>
            <person name="Ramirez L."/>
            <person name="Alfaro M."/>
            <person name="Sun H."/>
            <person name="Tritt A."/>
            <person name="Yoshinaga Y."/>
            <person name="Zwiers L.-H."/>
            <person name="Turgeon B."/>
            <person name="Goodwin S."/>
            <person name="Spatafora J."/>
            <person name="Crous P."/>
            <person name="Grigoriev I."/>
        </authorList>
    </citation>
    <scope>NUCLEOTIDE SEQUENCE</scope>
    <source>
        <strain evidence="2">CBS 113979</strain>
    </source>
</reference>
<dbReference type="AlphaFoldDB" id="A0A6G1H8B5"/>
<evidence type="ECO:0000256" key="1">
    <source>
        <dbReference type="SAM" id="MobiDB-lite"/>
    </source>
</evidence>
<proteinExistence type="predicted"/>
<feature type="region of interest" description="Disordered" evidence="1">
    <location>
        <begin position="1"/>
        <end position="128"/>
    </location>
</feature>
<evidence type="ECO:0000313" key="2">
    <source>
        <dbReference type="EMBL" id="KAF1989297.1"/>
    </source>
</evidence>